<keyword evidence="3" id="KW-1185">Reference proteome</keyword>
<dbReference type="GO" id="GO:0016787">
    <property type="term" value="F:hydrolase activity"/>
    <property type="evidence" value="ECO:0007669"/>
    <property type="project" value="InterPro"/>
</dbReference>
<dbReference type="EMBL" id="CP066775">
    <property type="protein sequence ID" value="QQL50912.1"/>
    <property type="molecule type" value="Genomic_DNA"/>
</dbReference>
<organism evidence="2 3">
    <name type="scientific">Mucilaginibacter ginkgonis</name>
    <dbReference type="NCBI Taxonomy" id="2682091"/>
    <lineage>
        <taxon>Bacteria</taxon>
        <taxon>Pseudomonadati</taxon>
        <taxon>Bacteroidota</taxon>
        <taxon>Sphingobacteriia</taxon>
        <taxon>Sphingobacteriales</taxon>
        <taxon>Sphingobacteriaceae</taxon>
        <taxon>Mucilaginibacter</taxon>
    </lineage>
</organism>
<gene>
    <name evidence="2" type="ORF">GO620_005510</name>
</gene>
<evidence type="ECO:0000259" key="1">
    <source>
        <dbReference type="Pfam" id="PF06439"/>
    </source>
</evidence>
<dbReference type="Proteomes" id="UP000429232">
    <property type="component" value="Chromosome"/>
</dbReference>
<dbReference type="Gene3D" id="2.60.120.560">
    <property type="entry name" value="Exo-inulinase, domain 1"/>
    <property type="match status" value="2"/>
</dbReference>
<evidence type="ECO:0000313" key="3">
    <source>
        <dbReference type="Proteomes" id="UP000429232"/>
    </source>
</evidence>
<feature type="domain" description="3-keto-alpha-glucoside-1,2-lyase/3-keto-2-hydroxy-glucal hydratase" evidence="1">
    <location>
        <begin position="30"/>
        <end position="217"/>
    </location>
</feature>
<sequence length="459" mass="51165">MKNFLRMLPAIGIAALYLLPSKSVNAQSAGWQDLFNGKTLKGWHRVAGAAEYSVEGGAIVGKSVAGSGNTFLITDKEYSDFILELDAKVDDITSNSGIQIRSHFNTPAHPGKVFGRQVEIDPSARAWTGGVYDEARREWLYPLDLHPEAKTAFKLGEYNHIRIECIGNETKTWVNNIPIAYVVDTVDYKGFIGLQVHAVTRPEEAGKKVYFKNIRIKTVNLKPEPFPAGIYVVDYVPNHLNTYEQKDGWKLMYNGSTTDGWVSGKGSSFPAKGWDYQRGTMTVLSSEGKESQNGGDIVTTAQYGAFDMSFQFKLTAGANSGVKYFVTLAEKTDGSNIGLEYQVLDDELHPDAKLGRNGDRKQASLYDLFPANKQARFVRPIGAWNDGRIVVYPDNRVEHYLNGVKVLEYKRGSQEYLDAVKISKYVVWPNFGMAPKGHILLQDHGNQVSFRSLKIKELN</sequence>
<evidence type="ECO:0000313" key="2">
    <source>
        <dbReference type="EMBL" id="QQL50912.1"/>
    </source>
</evidence>
<protein>
    <submittedName>
        <fullName evidence="2">DUF1080 domain-containing protein</fullName>
    </submittedName>
</protein>
<dbReference type="KEGG" id="mgik:GO620_005510"/>
<feature type="domain" description="3-keto-alpha-glucoside-1,2-lyase/3-keto-2-hydroxy-glucal hydratase" evidence="1">
    <location>
        <begin position="248"/>
        <end position="456"/>
    </location>
</feature>
<dbReference type="RefSeq" id="WP_157526588.1">
    <property type="nucleotide sequence ID" value="NZ_CP066775.1"/>
</dbReference>
<proteinExistence type="predicted"/>
<name>A0A6I4I2Z3_9SPHI</name>
<accession>A0A6I4I2Z3</accession>
<dbReference type="Pfam" id="PF06439">
    <property type="entry name" value="3keto-disac_hyd"/>
    <property type="match status" value="2"/>
</dbReference>
<dbReference type="AlphaFoldDB" id="A0A6I4I2Z3"/>
<dbReference type="InterPro" id="IPR010496">
    <property type="entry name" value="AL/BT2_dom"/>
</dbReference>
<reference evidence="2 3" key="1">
    <citation type="submission" date="2020-12" db="EMBL/GenBank/DDBJ databases">
        <title>HMF7856_wgs.fasta genome submission.</title>
        <authorList>
            <person name="Kang H."/>
            <person name="Kim H."/>
            <person name="Joh K."/>
        </authorList>
    </citation>
    <scope>NUCLEOTIDE SEQUENCE [LARGE SCALE GENOMIC DNA]</scope>
    <source>
        <strain evidence="2 3">HMF7856</strain>
    </source>
</reference>